<dbReference type="AlphaFoldDB" id="A0A7D6GK88"/>
<dbReference type="EMBL" id="CP058905">
    <property type="protein sequence ID" value="QLK01490.1"/>
    <property type="molecule type" value="Genomic_DNA"/>
</dbReference>
<keyword evidence="2" id="KW-0489">Methyltransferase</keyword>
<feature type="domain" description="Methyltransferase" evidence="1">
    <location>
        <begin position="46"/>
        <end position="142"/>
    </location>
</feature>
<dbReference type="Gene3D" id="3.40.50.150">
    <property type="entry name" value="Vaccinia Virus protein VP39"/>
    <property type="match status" value="1"/>
</dbReference>
<sequence length="275" mass="29126">MSDGDDSDAFAGWLRLREPADAAARAADLLAPVRRRLAGDGPVVIHDLGAGTGSMGRWLAPRLPGPQHWVLYDRDPGLLERARAAMAGLAAEGGGDVTVETRRADITRLSAADLADASLVTASALLDMLTAEEVERIVAACAARPCLFTLSVVGRVELTPTDPLDAEVAAAFDDHQRRVAAGRGALLGPDAVAACLAAFARHGVDVRTRPSPWRLGPDRAELTAEWFTGWLGAAREQRPELTTRTTEYGRVRRAAARAGRLGVLVDHCDLLTGCG</sequence>
<dbReference type="GO" id="GO:0008168">
    <property type="term" value="F:methyltransferase activity"/>
    <property type="evidence" value="ECO:0007669"/>
    <property type="project" value="UniProtKB-KW"/>
</dbReference>
<dbReference type="GO" id="GO:0032259">
    <property type="term" value="P:methylation"/>
    <property type="evidence" value="ECO:0007669"/>
    <property type="project" value="UniProtKB-KW"/>
</dbReference>
<proteinExistence type="predicted"/>
<dbReference type="InterPro" id="IPR041698">
    <property type="entry name" value="Methyltransf_25"/>
</dbReference>
<protein>
    <submittedName>
        <fullName evidence="2">Class I SAM-dependent methyltransferase</fullName>
    </submittedName>
</protein>
<dbReference type="InterPro" id="IPR029063">
    <property type="entry name" value="SAM-dependent_MTases_sf"/>
</dbReference>
<dbReference type="SUPFAM" id="SSF53335">
    <property type="entry name" value="S-adenosyl-L-methionine-dependent methyltransferases"/>
    <property type="match status" value="1"/>
</dbReference>
<dbReference type="Pfam" id="PF13649">
    <property type="entry name" value="Methyltransf_25"/>
    <property type="match status" value="1"/>
</dbReference>
<accession>A0A7D6GK88</accession>
<evidence type="ECO:0000259" key="1">
    <source>
        <dbReference type="Pfam" id="PF13649"/>
    </source>
</evidence>
<gene>
    <name evidence="2" type="ORF">HZU44_16650</name>
</gene>
<evidence type="ECO:0000313" key="2">
    <source>
        <dbReference type="EMBL" id="QLK01490.1"/>
    </source>
</evidence>
<keyword evidence="2" id="KW-0808">Transferase</keyword>
<reference evidence="2" key="1">
    <citation type="submission" date="2020-08" db="EMBL/GenBank/DDBJ databases">
        <title>A bifunctional nitrone conjugated secondary metabolite targeting the ribosome.</title>
        <authorList>
            <person name="Limbrick E.M."/>
            <person name="Graf M."/>
            <person name="Derewacz D.K."/>
            <person name="Nguyen F."/>
            <person name="Spraggins J.M."/>
            <person name="Wieland M."/>
            <person name="Ynigez-Gutierrez A.E."/>
            <person name="Reisman B.J."/>
            <person name="Zinshteyn B."/>
            <person name="McCulloch K."/>
            <person name="Iverson T.M."/>
            <person name="Green R."/>
            <person name="Wilson D.N."/>
            <person name="Bachmann B.O."/>
        </authorList>
    </citation>
    <scope>NUCLEOTIDE SEQUENCE</scope>
    <source>
        <strain evidence="2">Africana</strain>
    </source>
</reference>
<name>A0A7D6GK88_9ACTN</name>
<organism evidence="2">
    <name type="scientific">Micromonospora carbonacea</name>
    <dbReference type="NCBI Taxonomy" id="47853"/>
    <lineage>
        <taxon>Bacteria</taxon>
        <taxon>Bacillati</taxon>
        <taxon>Actinomycetota</taxon>
        <taxon>Actinomycetes</taxon>
        <taxon>Micromonosporales</taxon>
        <taxon>Micromonosporaceae</taxon>
        <taxon>Micromonospora</taxon>
    </lineage>
</organism>